<dbReference type="PANTHER" id="PTHR46825:SF7">
    <property type="entry name" value="D-ALANYL-D-ALANINE CARBOXYPEPTIDASE"/>
    <property type="match status" value="1"/>
</dbReference>
<dbReference type="EMBL" id="RBIM01000007">
    <property type="protein sequence ID" value="RKQ95336.1"/>
    <property type="molecule type" value="Genomic_DNA"/>
</dbReference>
<keyword evidence="1" id="KW-0732">Signal</keyword>
<organism evidence="3 4">
    <name type="scientific">Maricaulis maris</name>
    <dbReference type="NCBI Taxonomy" id="74318"/>
    <lineage>
        <taxon>Bacteria</taxon>
        <taxon>Pseudomonadati</taxon>
        <taxon>Pseudomonadota</taxon>
        <taxon>Alphaproteobacteria</taxon>
        <taxon>Maricaulales</taxon>
        <taxon>Maricaulaceae</taxon>
        <taxon>Maricaulis</taxon>
    </lineage>
</organism>
<protein>
    <submittedName>
        <fullName evidence="3">D-alanyl-D-alanine carboxypeptidase</fullName>
    </submittedName>
</protein>
<dbReference type="PANTHER" id="PTHR46825">
    <property type="entry name" value="D-ALANYL-D-ALANINE-CARBOXYPEPTIDASE/ENDOPEPTIDASE AMPH"/>
    <property type="match status" value="1"/>
</dbReference>
<proteinExistence type="predicted"/>
<dbReference type="InterPro" id="IPR050491">
    <property type="entry name" value="AmpC-like"/>
</dbReference>
<dbReference type="InterPro" id="IPR012338">
    <property type="entry name" value="Beta-lactam/transpept-like"/>
</dbReference>
<keyword evidence="3" id="KW-0645">Protease</keyword>
<name>A0A495D1G5_9PROT</name>
<dbReference type="InterPro" id="IPR001466">
    <property type="entry name" value="Beta-lactam-related"/>
</dbReference>
<dbReference type="Pfam" id="PF00144">
    <property type="entry name" value="Beta-lactamase"/>
    <property type="match status" value="1"/>
</dbReference>
<evidence type="ECO:0000313" key="4">
    <source>
        <dbReference type="Proteomes" id="UP000273675"/>
    </source>
</evidence>
<gene>
    <name evidence="3" type="ORF">C7435_3030</name>
</gene>
<keyword evidence="3" id="KW-0121">Carboxypeptidase</keyword>
<dbReference type="RefSeq" id="WP_170150495.1">
    <property type="nucleotide sequence ID" value="NZ_RBIM01000007.1"/>
</dbReference>
<accession>A0A495D1G5</accession>
<dbReference type="SUPFAM" id="SSF56601">
    <property type="entry name" value="beta-lactamase/transpeptidase-like"/>
    <property type="match status" value="1"/>
</dbReference>
<dbReference type="GO" id="GO:0004180">
    <property type="term" value="F:carboxypeptidase activity"/>
    <property type="evidence" value="ECO:0007669"/>
    <property type="project" value="UniProtKB-KW"/>
</dbReference>
<evidence type="ECO:0000256" key="1">
    <source>
        <dbReference type="SAM" id="SignalP"/>
    </source>
</evidence>
<dbReference type="AlphaFoldDB" id="A0A495D1G5"/>
<feature type="signal peptide" evidence="1">
    <location>
        <begin position="1"/>
        <end position="19"/>
    </location>
</feature>
<keyword evidence="3" id="KW-0378">Hydrolase</keyword>
<dbReference type="Gene3D" id="3.40.710.10">
    <property type="entry name" value="DD-peptidase/beta-lactamase superfamily"/>
    <property type="match status" value="1"/>
</dbReference>
<comment type="caution">
    <text evidence="3">The sequence shown here is derived from an EMBL/GenBank/DDBJ whole genome shotgun (WGS) entry which is preliminary data.</text>
</comment>
<sequence>MQQILTGLVALLISTGALAQSDTETIMRARTDAAIADGLTPGLSASLLLADGTRIDHQAGLTDQRNNAPVEPETRFLSGSVGKTITALVAVQLADEGVLNLDAPVEPWLSGRDWWPALANHDGMTLRHLLNHSAGVPDYLEDLDFFLAGLTRGQRGFTPDETVGFIAGDDAEGPLGQHFSYSDTDYILVGLVIEAATGEAFYDLAQSRVIAPLGLSQTEPLQGRDFARLANGHQRGWFGLSPTARSGRLRRNLDHEWTAGGWVTTPQDLVALYRALGAGGMFEAEGRTMRADYNAFEPGGAAGYGLGLYVRVTGEGTYRISHGGDFGGYRSAVLHDSATGLTVASQANAKPFEAPDFNYGLWQAVSQ</sequence>
<reference evidence="3 4" key="1">
    <citation type="submission" date="2018-10" db="EMBL/GenBank/DDBJ databases">
        <title>Genomic Encyclopedia of Type Strains, Phase IV (KMG-IV): sequencing the most valuable type-strain genomes for metagenomic binning, comparative biology and taxonomic classification.</title>
        <authorList>
            <person name="Goeker M."/>
        </authorList>
    </citation>
    <scope>NUCLEOTIDE SEQUENCE [LARGE SCALE GENOMIC DNA]</scope>
    <source>
        <strain evidence="3 4">DSM 4734</strain>
    </source>
</reference>
<feature type="chain" id="PRO_5019839963" evidence="1">
    <location>
        <begin position="20"/>
        <end position="367"/>
    </location>
</feature>
<evidence type="ECO:0000313" key="3">
    <source>
        <dbReference type="EMBL" id="RKQ95336.1"/>
    </source>
</evidence>
<dbReference type="Proteomes" id="UP000273675">
    <property type="component" value="Unassembled WGS sequence"/>
</dbReference>
<feature type="domain" description="Beta-lactamase-related" evidence="2">
    <location>
        <begin position="33"/>
        <end position="352"/>
    </location>
</feature>
<evidence type="ECO:0000259" key="2">
    <source>
        <dbReference type="Pfam" id="PF00144"/>
    </source>
</evidence>